<dbReference type="AlphaFoldDB" id="A0A1B1MMC6"/>
<accession>A0A1B1MMC6</accession>
<dbReference type="KEGG" id="sls:SLINC_7541"/>
<keyword evidence="2" id="KW-1185">Reference proteome</keyword>
<evidence type="ECO:0000313" key="1">
    <source>
        <dbReference type="EMBL" id="ANS69765.1"/>
    </source>
</evidence>
<dbReference type="OrthoDB" id="4199305at2"/>
<protein>
    <submittedName>
        <fullName evidence="1">Uncharacterized protein</fullName>
    </submittedName>
</protein>
<dbReference type="RefSeq" id="WP_067443301.1">
    <property type="nucleotide sequence ID" value="NZ_CP016438.1"/>
</dbReference>
<dbReference type="Proteomes" id="UP000092598">
    <property type="component" value="Chromosome"/>
</dbReference>
<dbReference type="EMBL" id="CP016438">
    <property type="protein sequence ID" value="ANS69765.1"/>
    <property type="molecule type" value="Genomic_DNA"/>
</dbReference>
<reference evidence="1 2" key="1">
    <citation type="submission" date="2016-07" db="EMBL/GenBank/DDBJ databases">
        <title>Enhancement of antibiotic productionsby engineered nitrateutilization in actinobacteria.</title>
        <authorList>
            <person name="Meng S.C."/>
        </authorList>
    </citation>
    <scope>NUCLEOTIDE SEQUENCE [LARGE SCALE GENOMIC DNA]</scope>
    <source>
        <strain evidence="1 2">NRRL 2936</strain>
    </source>
</reference>
<proteinExistence type="predicted"/>
<name>A0A1B1MMC6_STRLN</name>
<sequence>MHQPITSPRAPLPVLRAAVFAAVGTMLGVSAHHLLSPGPPPWAQGAAAAAVLFGLGLIGTRRPRHAATVVVWGVAGQSGLHLWLTLTVHARPGADEPHHGPGSAHEIGHSPGSPWQERLHDSVTMTVAHTLAAVLVAILLHRADAACWTPAREVTAVFGRIRAHLTVVRTLVTGRQAAAACPEVPVLVPAERERRPAMNRILADAVTRRGPPPAAAAPVN</sequence>
<dbReference type="STRING" id="1915.SLINC_7541"/>
<evidence type="ECO:0000313" key="2">
    <source>
        <dbReference type="Proteomes" id="UP000092598"/>
    </source>
</evidence>
<organism evidence="1 2">
    <name type="scientific">Streptomyces lincolnensis</name>
    <dbReference type="NCBI Taxonomy" id="1915"/>
    <lineage>
        <taxon>Bacteria</taxon>
        <taxon>Bacillati</taxon>
        <taxon>Actinomycetota</taxon>
        <taxon>Actinomycetes</taxon>
        <taxon>Kitasatosporales</taxon>
        <taxon>Streptomycetaceae</taxon>
        <taxon>Streptomyces</taxon>
    </lineage>
</organism>
<gene>
    <name evidence="1" type="ORF">SLINC_7541</name>
</gene>